<evidence type="ECO:0000256" key="2">
    <source>
        <dbReference type="ARBA" id="ARBA00022833"/>
    </source>
</evidence>
<dbReference type="Pfam" id="PF00107">
    <property type="entry name" value="ADH_zinc_N"/>
    <property type="match status" value="1"/>
</dbReference>
<dbReference type="PANTHER" id="PTHR43880:SF12">
    <property type="entry name" value="ALCOHOL DEHYDROGENASE CLASS-3"/>
    <property type="match status" value="1"/>
</dbReference>
<dbReference type="PANTHER" id="PTHR43880">
    <property type="entry name" value="ALCOHOL DEHYDROGENASE"/>
    <property type="match status" value="1"/>
</dbReference>
<reference evidence="7 8" key="1">
    <citation type="submission" date="2024-09" db="EMBL/GenBank/DDBJ databases">
        <authorList>
            <person name="Sun Q."/>
            <person name="Mori K."/>
        </authorList>
    </citation>
    <scope>NUCLEOTIDE SEQUENCE [LARGE SCALE GENOMIC DNA]</scope>
    <source>
        <strain evidence="7 8">NCAIM B.02336</strain>
    </source>
</reference>
<keyword evidence="1 5" id="KW-0479">Metal-binding</keyword>
<evidence type="ECO:0000313" key="7">
    <source>
        <dbReference type="EMBL" id="MFC0594003.1"/>
    </source>
</evidence>
<dbReference type="InterPro" id="IPR011032">
    <property type="entry name" value="GroES-like_sf"/>
</dbReference>
<accession>A0ABV6PVY1</accession>
<dbReference type="SUPFAM" id="SSF51735">
    <property type="entry name" value="NAD(P)-binding Rossmann-fold domains"/>
    <property type="match status" value="1"/>
</dbReference>
<gene>
    <name evidence="7" type="ORF">ACFFGG_15740</name>
</gene>
<organism evidence="7 8">
    <name type="scientific">Ottowia pentelensis</name>
    <dbReference type="NCBI Taxonomy" id="511108"/>
    <lineage>
        <taxon>Bacteria</taxon>
        <taxon>Pseudomonadati</taxon>
        <taxon>Pseudomonadota</taxon>
        <taxon>Betaproteobacteria</taxon>
        <taxon>Burkholderiales</taxon>
        <taxon>Comamonadaceae</taxon>
        <taxon>Ottowia</taxon>
    </lineage>
</organism>
<evidence type="ECO:0000256" key="1">
    <source>
        <dbReference type="ARBA" id="ARBA00022723"/>
    </source>
</evidence>
<evidence type="ECO:0000256" key="5">
    <source>
        <dbReference type="RuleBase" id="RU361277"/>
    </source>
</evidence>
<dbReference type="Proteomes" id="UP001589834">
    <property type="component" value="Unassembled WGS sequence"/>
</dbReference>
<dbReference type="Pfam" id="PF08240">
    <property type="entry name" value="ADH_N"/>
    <property type="match status" value="1"/>
</dbReference>
<proteinExistence type="inferred from homology"/>
<dbReference type="InterPro" id="IPR036291">
    <property type="entry name" value="NAD(P)-bd_dom_sf"/>
</dbReference>
<evidence type="ECO:0000256" key="4">
    <source>
        <dbReference type="ARBA" id="ARBA00023027"/>
    </source>
</evidence>
<keyword evidence="8" id="KW-1185">Reference proteome</keyword>
<comment type="cofactor">
    <cofactor evidence="5">
        <name>Zn(2+)</name>
        <dbReference type="ChEBI" id="CHEBI:29105"/>
    </cofactor>
</comment>
<dbReference type="RefSeq" id="WP_377484446.1">
    <property type="nucleotide sequence ID" value="NZ_JBHLTN010000034.1"/>
</dbReference>
<dbReference type="PROSITE" id="PS00059">
    <property type="entry name" value="ADH_ZINC"/>
    <property type="match status" value="1"/>
</dbReference>
<dbReference type="Gene3D" id="3.90.180.10">
    <property type="entry name" value="Medium-chain alcohol dehydrogenases, catalytic domain"/>
    <property type="match status" value="1"/>
</dbReference>
<evidence type="ECO:0000259" key="6">
    <source>
        <dbReference type="SMART" id="SM00829"/>
    </source>
</evidence>
<comment type="similarity">
    <text evidence="5">Belongs to the zinc-containing alcohol dehydrogenase family.</text>
</comment>
<protein>
    <submittedName>
        <fullName evidence="7">Zinc-binding dehydrogenase</fullName>
    </submittedName>
</protein>
<dbReference type="SUPFAM" id="SSF50129">
    <property type="entry name" value="GroES-like"/>
    <property type="match status" value="2"/>
</dbReference>
<keyword evidence="4" id="KW-0520">NAD</keyword>
<dbReference type="SMART" id="SM00829">
    <property type="entry name" value="PKS_ER"/>
    <property type="match status" value="1"/>
</dbReference>
<evidence type="ECO:0000256" key="3">
    <source>
        <dbReference type="ARBA" id="ARBA00023002"/>
    </source>
</evidence>
<dbReference type="Gene3D" id="3.40.50.720">
    <property type="entry name" value="NAD(P)-binding Rossmann-like Domain"/>
    <property type="match status" value="1"/>
</dbReference>
<dbReference type="InterPro" id="IPR013154">
    <property type="entry name" value="ADH-like_N"/>
</dbReference>
<dbReference type="InterPro" id="IPR013149">
    <property type="entry name" value="ADH-like_C"/>
</dbReference>
<keyword evidence="2 5" id="KW-0862">Zinc</keyword>
<feature type="domain" description="Enoyl reductase (ER)" evidence="6">
    <location>
        <begin position="9"/>
        <end position="366"/>
    </location>
</feature>
<dbReference type="EMBL" id="JBHLTN010000034">
    <property type="protein sequence ID" value="MFC0594003.1"/>
    <property type="molecule type" value="Genomic_DNA"/>
</dbReference>
<sequence>MKAQAVICRELNQPVVVETIEVAPPQAGEVMIKLAACGVCHSDLSATNGTIAFAPPLILGHEGAGVVVEVGPGVSDFAVGDHVLSSFVTMCGTCHYCTIGRPALCELGARTLTTLPSGALRTTDAQGQPLSVFSGCGVMAEYATLDTRSLIKIAGDAPLRSAALVGCGVMTGFCAATNTARVAPGSVVVVFGAGGVGLSAIQGAAVAGARMVVAVDIDDFKLGLAKTLGATHTVNSKGDEAIVKTLRKLTGGGADYAFECVGSGELAATAYGVLRKGGQAVVVGVARPKDTTTLRTASLTFDEKSIGGSYFGSARPRVDAPRILGLYKAGKLKLDELITRTYPIAEAPQAFADLQAGRNARGVIVFDDSL</sequence>
<keyword evidence="3" id="KW-0560">Oxidoreductase</keyword>
<comment type="caution">
    <text evidence="7">The sequence shown here is derived from an EMBL/GenBank/DDBJ whole genome shotgun (WGS) entry which is preliminary data.</text>
</comment>
<dbReference type="InterPro" id="IPR002328">
    <property type="entry name" value="ADH_Zn_CS"/>
</dbReference>
<evidence type="ECO:0000313" key="8">
    <source>
        <dbReference type="Proteomes" id="UP001589834"/>
    </source>
</evidence>
<name>A0ABV6PVY1_9BURK</name>
<dbReference type="InterPro" id="IPR020843">
    <property type="entry name" value="ER"/>
</dbReference>